<dbReference type="InterPro" id="IPR013107">
    <property type="entry name" value="Acyl-CoA_DH_C"/>
</dbReference>
<proteinExistence type="predicted"/>
<dbReference type="AlphaFoldDB" id="A0AAW8J9L9"/>
<dbReference type="InterPro" id="IPR046373">
    <property type="entry name" value="Acyl-CoA_Oxase/DH_mid-dom_sf"/>
</dbReference>
<dbReference type="PANTHER" id="PTHR43884">
    <property type="entry name" value="ACYL-COA DEHYDROGENASE"/>
    <property type="match status" value="1"/>
</dbReference>
<dbReference type="FunFam" id="2.40.110.10:FF:000020">
    <property type="entry name" value="Putative acyl-CoA dehydrogenase YdbM"/>
    <property type="match status" value="1"/>
</dbReference>
<dbReference type="InterPro" id="IPR037069">
    <property type="entry name" value="AcylCoA_DH/ox_N_sf"/>
</dbReference>
<dbReference type="Proteomes" id="UP001243844">
    <property type="component" value="Unassembled WGS sequence"/>
</dbReference>
<dbReference type="RefSeq" id="WP_308976224.1">
    <property type="nucleotide sequence ID" value="NZ_JAVIDL010000020.1"/>
</dbReference>
<keyword evidence="2" id="KW-0560">Oxidoreductase</keyword>
<evidence type="ECO:0000256" key="1">
    <source>
        <dbReference type="ARBA" id="ARBA00022630"/>
    </source>
</evidence>
<comment type="caution">
    <text evidence="5">The sequence shown here is derived from an EMBL/GenBank/DDBJ whole genome shotgun (WGS) entry which is preliminary data.</text>
</comment>
<dbReference type="Gene3D" id="1.10.540.10">
    <property type="entry name" value="Acyl-CoA dehydrogenase/oxidase, N-terminal domain"/>
    <property type="match status" value="1"/>
</dbReference>
<dbReference type="EMBL" id="JAVIDL010000020">
    <property type="protein sequence ID" value="MDQ8936238.1"/>
    <property type="molecule type" value="Genomic_DNA"/>
</dbReference>
<dbReference type="Pfam" id="PF08028">
    <property type="entry name" value="Acyl-CoA_dh_2"/>
    <property type="match status" value="1"/>
</dbReference>
<dbReference type="InterPro" id="IPR013786">
    <property type="entry name" value="AcylCoA_DH/ox_N"/>
</dbReference>
<gene>
    <name evidence="5" type="ORF">RFH47_10940</name>
</gene>
<dbReference type="Pfam" id="PF02771">
    <property type="entry name" value="Acyl-CoA_dh_N"/>
    <property type="match status" value="1"/>
</dbReference>
<evidence type="ECO:0000256" key="2">
    <source>
        <dbReference type="ARBA" id="ARBA00023002"/>
    </source>
</evidence>
<dbReference type="GO" id="GO:0006552">
    <property type="term" value="P:L-leucine catabolic process"/>
    <property type="evidence" value="ECO:0007669"/>
    <property type="project" value="TreeGrafter"/>
</dbReference>
<keyword evidence="1" id="KW-0285">Flavoprotein</keyword>
<evidence type="ECO:0000259" key="4">
    <source>
        <dbReference type="Pfam" id="PF08028"/>
    </source>
</evidence>
<dbReference type="PIRSF" id="PIRSF016578">
    <property type="entry name" value="HsaA"/>
    <property type="match status" value="1"/>
</dbReference>
<protein>
    <submittedName>
        <fullName evidence="5">Acyl-CoA dehydrogenase family protein</fullName>
    </submittedName>
</protein>
<dbReference type="SUPFAM" id="SSF56645">
    <property type="entry name" value="Acyl-CoA dehydrogenase NM domain-like"/>
    <property type="match status" value="1"/>
</dbReference>
<name>A0AAW8J9L9_9GAMM</name>
<reference evidence="5" key="1">
    <citation type="submission" date="2023-08" db="EMBL/GenBank/DDBJ databases">
        <title>Emergence of clinically-relevant ST2 carbapenem-resistant Acinetobacter baumannii strains in hospital sewages in Zhejiang, East of China.</title>
        <authorList>
            <person name="Kaichao C."/>
            <person name="Zhang R."/>
        </authorList>
    </citation>
    <scope>NUCLEOTIDE SEQUENCE</scope>
    <source>
        <strain evidence="5">M-RB-37</strain>
    </source>
</reference>
<organism evidence="5 6">
    <name type="scientific">Acinetobacter rudis</name>
    <dbReference type="NCBI Taxonomy" id="632955"/>
    <lineage>
        <taxon>Bacteria</taxon>
        <taxon>Pseudomonadati</taxon>
        <taxon>Pseudomonadota</taxon>
        <taxon>Gammaproteobacteria</taxon>
        <taxon>Moraxellales</taxon>
        <taxon>Moraxellaceae</taxon>
        <taxon>Acinetobacter</taxon>
    </lineage>
</organism>
<dbReference type="SUPFAM" id="SSF47203">
    <property type="entry name" value="Acyl-CoA dehydrogenase C-terminal domain-like"/>
    <property type="match status" value="1"/>
</dbReference>
<dbReference type="PANTHER" id="PTHR43884:SF12">
    <property type="entry name" value="ISOVALERYL-COA DEHYDROGENASE, MITOCHONDRIAL-RELATED"/>
    <property type="match status" value="1"/>
</dbReference>
<feature type="domain" description="Acyl-CoA dehydrogenase/oxidase N-terminal" evidence="3">
    <location>
        <begin position="18"/>
        <end position="114"/>
    </location>
</feature>
<dbReference type="Gene3D" id="1.20.140.10">
    <property type="entry name" value="Butyryl-CoA Dehydrogenase, subunit A, domain 3"/>
    <property type="match status" value="1"/>
</dbReference>
<accession>A0AAW8J9L9</accession>
<evidence type="ECO:0000313" key="5">
    <source>
        <dbReference type="EMBL" id="MDQ8936238.1"/>
    </source>
</evidence>
<evidence type="ECO:0000259" key="3">
    <source>
        <dbReference type="Pfam" id="PF02771"/>
    </source>
</evidence>
<dbReference type="InterPro" id="IPR036250">
    <property type="entry name" value="AcylCo_DH-like_C"/>
</dbReference>
<feature type="domain" description="Acyl-CoA dehydrogenase C-terminal" evidence="4">
    <location>
        <begin position="242"/>
        <end position="374"/>
    </location>
</feature>
<dbReference type="GO" id="GO:0050660">
    <property type="term" value="F:flavin adenine dinucleotide binding"/>
    <property type="evidence" value="ECO:0007669"/>
    <property type="project" value="InterPro"/>
</dbReference>
<dbReference type="Gene3D" id="2.40.110.10">
    <property type="entry name" value="Butyryl-CoA Dehydrogenase, subunit A, domain 2"/>
    <property type="match status" value="1"/>
</dbReference>
<dbReference type="GO" id="GO:0008470">
    <property type="term" value="F:3-methylbutanoyl-CoA dehydrogenase activity"/>
    <property type="evidence" value="ECO:0007669"/>
    <property type="project" value="TreeGrafter"/>
</dbReference>
<evidence type="ECO:0000313" key="6">
    <source>
        <dbReference type="Proteomes" id="UP001243844"/>
    </source>
</evidence>
<sequence length="399" mass="45185">MNVLSQNHRLHCLSDAETTAQTLAQQFALTAVERDRTGGTAKYERDLIRQSGLLALSIPAEFGGLSARWQDVLNIVRIFAQADSSLAHVFAFHHLHLATVRLFGHTSQWHNWFKLTAEKSWFWGNALNPLDKRTIAKPQQQGWYEFSGKKSFCSGAIDSEMLIASAVDEQTGKLFIAAIPSARSGITLYHDWDNIGQRQTDSGSAIFERVRIENKDLLLDPGPLSTPFASLRPLLAQLIFINMFLGVAEGAFAEAQHYTQTEAKAWFLSDVEHANEDPYTLRHYGEFWLQLESLRLLNQHAIQKFQHAWDLADKLTVTERGEVALSIATAKVAATRTSLDITNRMFEVMGARATHAALRLDRFWRNVRTQTLHDPVEYKLKDIGNWALNNRYPKASFYS</sequence>
<dbReference type="InterPro" id="IPR009100">
    <property type="entry name" value="AcylCoA_DH/oxidase_NM_dom_sf"/>
</dbReference>